<proteinExistence type="predicted"/>
<evidence type="ECO:0000313" key="2">
    <source>
        <dbReference type="Proteomes" id="UP000278627"/>
    </source>
</evidence>
<evidence type="ECO:0000313" key="3">
    <source>
        <dbReference type="WBParaSite" id="BPAG_0000994601-mRNA-1"/>
    </source>
</evidence>
<protein>
    <submittedName>
        <fullName evidence="3">Ovule protein</fullName>
    </submittedName>
</protein>
<organism evidence="3">
    <name type="scientific">Brugia pahangi</name>
    <name type="common">Filarial nematode worm</name>
    <dbReference type="NCBI Taxonomy" id="6280"/>
    <lineage>
        <taxon>Eukaryota</taxon>
        <taxon>Metazoa</taxon>
        <taxon>Ecdysozoa</taxon>
        <taxon>Nematoda</taxon>
        <taxon>Chromadorea</taxon>
        <taxon>Rhabditida</taxon>
        <taxon>Spirurina</taxon>
        <taxon>Spiruromorpha</taxon>
        <taxon>Filarioidea</taxon>
        <taxon>Onchocercidae</taxon>
        <taxon>Brugia</taxon>
    </lineage>
</organism>
<reference evidence="1 2" key="2">
    <citation type="submission" date="2018-11" db="EMBL/GenBank/DDBJ databases">
        <authorList>
            <consortium name="Pathogen Informatics"/>
        </authorList>
    </citation>
    <scope>NUCLEOTIDE SEQUENCE [LARGE SCALE GENOMIC DNA]</scope>
</reference>
<reference evidence="3" key="1">
    <citation type="submission" date="2017-02" db="UniProtKB">
        <authorList>
            <consortium name="WormBaseParasite"/>
        </authorList>
    </citation>
    <scope>IDENTIFICATION</scope>
</reference>
<dbReference type="WBParaSite" id="BPAG_0000994601-mRNA-1">
    <property type="protein sequence ID" value="BPAG_0000994601-mRNA-1"/>
    <property type="gene ID" value="BPAG_0000994601"/>
</dbReference>
<dbReference type="EMBL" id="UZAD01013169">
    <property type="protein sequence ID" value="VDN91094.1"/>
    <property type="molecule type" value="Genomic_DNA"/>
</dbReference>
<accession>A0A0N4TN90</accession>
<gene>
    <name evidence="1" type="ORF">BPAG_LOCUS9908</name>
</gene>
<dbReference type="Proteomes" id="UP000278627">
    <property type="component" value="Unassembled WGS sequence"/>
</dbReference>
<name>A0A0N4TN90_BRUPA</name>
<dbReference type="AlphaFoldDB" id="A0A0N4TN90"/>
<evidence type="ECO:0000313" key="1">
    <source>
        <dbReference type="EMBL" id="VDN91094.1"/>
    </source>
</evidence>
<keyword evidence="2" id="KW-1185">Reference proteome</keyword>
<sequence length="104" mass="12169">MDSARVRHRILGSQKECSPFKNLHAYVLIPYLFSSSEFGFIIYLPSCPLSYSPDVNNSRDSKSSKLVEMKVVFRRESSVRNVFNNGRLWWRAIGRRMVEGHWKT</sequence>